<evidence type="ECO:0000313" key="3">
    <source>
        <dbReference type="Proteomes" id="UP000290407"/>
    </source>
</evidence>
<dbReference type="Proteomes" id="UP000290407">
    <property type="component" value="Unassembled WGS sequence"/>
</dbReference>
<proteinExistence type="predicted"/>
<gene>
    <name evidence="2" type="ORF">EQG79_13770</name>
</gene>
<reference evidence="2 3" key="1">
    <citation type="submission" date="2019-01" db="EMBL/GenBank/DDBJ databases">
        <title>Spirosoma flava sp. nov., a propanil-degrading bacterium isolated from herbicide-contaminated soil.</title>
        <authorList>
            <person name="Zhang L."/>
            <person name="Jiang J.-D."/>
        </authorList>
    </citation>
    <scope>NUCLEOTIDE SEQUENCE [LARGE SCALE GENOMIC DNA]</scope>
    <source>
        <strain evidence="2 3">TY50</strain>
    </source>
</reference>
<organism evidence="2 3">
    <name type="scientific">Spirosoma sordidisoli</name>
    <dbReference type="NCBI Taxonomy" id="2502893"/>
    <lineage>
        <taxon>Bacteria</taxon>
        <taxon>Pseudomonadati</taxon>
        <taxon>Bacteroidota</taxon>
        <taxon>Cytophagia</taxon>
        <taxon>Cytophagales</taxon>
        <taxon>Cytophagaceae</taxon>
        <taxon>Spirosoma</taxon>
    </lineage>
</organism>
<evidence type="ECO:0000313" key="2">
    <source>
        <dbReference type="EMBL" id="RYC69664.1"/>
    </source>
</evidence>
<name>A0A4Q2UK68_9BACT</name>
<keyword evidence="3" id="KW-1185">Reference proteome</keyword>
<evidence type="ECO:0000256" key="1">
    <source>
        <dbReference type="SAM" id="MobiDB-lite"/>
    </source>
</evidence>
<sequence>MYQNMMTVNTGSVKAYSDEPSPKQSPSTPSVSPEDVCKLGFVYLFESVNPEDVKRIMLTEQGMAQYPHALARETSKNLAVVVFGVAKIVFKSILTGNRDATFGGLQMVTCEEVAGVVGMFHGDVYQELHSLTDMGVLHQISVHSEREQVGVELFFFPHQHAIFPDEKWFAQLKAEARVEGKPY</sequence>
<accession>A0A4Q2UK68</accession>
<dbReference type="RefSeq" id="WP_129601920.1">
    <property type="nucleotide sequence ID" value="NZ_SBLB01000003.1"/>
</dbReference>
<dbReference type="EMBL" id="SBLB01000003">
    <property type="protein sequence ID" value="RYC69664.1"/>
    <property type="molecule type" value="Genomic_DNA"/>
</dbReference>
<dbReference type="AlphaFoldDB" id="A0A4Q2UK68"/>
<protein>
    <submittedName>
        <fullName evidence="2">Uncharacterized protein</fullName>
    </submittedName>
</protein>
<feature type="region of interest" description="Disordered" evidence="1">
    <location>
        <begin position="13"/>
        <end position="33"/>
    </location>
</feature>
<comment type="caution">
    <text evidence="2">The sequence shown here is derived from an EMBL/GenBank/DDBJ whole genome shotgun (WGS) entry which is preliminary data.</text>
</comment>
<feature type="compositionally biased region" description="Polar residues" evidence="1">
    <location>
        <begin position="22"/>
        <end position="31"/>
    </location>
</feature>